<reference evidence="1" key="1">
    <citation type="submission" date="2023-03" db="EMBL/GenBank/DDBJ databases">
        <title>Massive genome expansion in bonnet fungi (Mycena s.s.) driven by repeated elements and novel gene families across ecological guilds.</title>
        <authorList>
            <consortium name="Lawrence Berkeley National Laboratory"/>
            <person name="Harder C.B."/>
            <person name="Miyauchi S."/>
            <person name="Viragh M."/>
            <person name="Kuo A."/>
            <person name="Thoen E."/>
            <person name="Andreopoulos B."/>
            <person name="Lu D."/>
            <person name="Skrede I."/>
            <person name="Drula E."/>
            <person name="Henrissat B."/>
            <person name="Morin E."/>
            <person name="Kohler A."/>
            <person name="Barry K."/>
            <person name="LaButti K."/>
            <person name="Morin E."/>
            <person name="Salamov A."/>
            <person name="Lipzen A."/>
            <person name="Mereny Z."/>
            <person name="Hegedus B."/>
            <person name="Baldrian P."/>
            <person name="Stursova M."/>
            <person name="Weitz H."/>
            <person name="Taylor A."/>
            <person name="Grigoriev I.V."/>
            <person name="Nagy L.G."/>
            <person name="Martin F."/>
            <person name="Kauserud H."/>
        </authorList>
    </citation>
    <scope>NUCLEOTIDE SEQUENCE</scope>
    <source>
        <strain evidence="1">CBHHK173m</strain>
    </source>
</reference>
<proteinExistence type="predicted"/>
<dbReference type="Proteomes" id="UP001222325">
    <property type="component" value="Unassembled WGS sequence"/>
</dbReference>
<keyword evidence="2" id="KW-1185">Reference proteome</keyword>
<gene>
    <name evidence="1" type="ORF">B0H15DRAFT_797967</name>
</gene>
<evidence type="ECO:0000313" key="1">
    <source>
        <dbReference type="EMBL" id="KAJ7097301.1"/>
    </source>
</evidence>
<name>A0AAD6UAT7_9AGAR</name>
<evidence type="ECO:0000313" key="2">
    <source>
        <dbReference type="Proteomes" id="UP001222325"/>
    </source>
</evidence>
<comment type="caution">
    <text evidence="1">The sequence shown here is derived from an EMBL/GenBank/DDBJ whole genome shotgun (WGS) entry which is preliminary data.</text>
</comment>
<dbReference type="AlphaFoldDB" id="A0AAD6UAT7"/>
<protein>
    <submittedName>
        <fullName evidence="1">Uncharacterized protein</fullName>
    </submittedName>
</protein>
<accession>A0AAD6UAT7</accession>
<organism evidence="1 2">
    <name type="scientific">Mycena belliarum</name>
    <dbReference type="NCBI Taxonomy" id="1033014"/>
    <lineage>
        <taxon>Eukaryota</taxon>
        <taxon>Fungi</taxon>
        <taxon>Dikarya</taxon>
        <taxon>Basidiomycota</taxon>
        <taxon>Agaricomycotina</taxon>
        <taxon>Agaricomycetes</taxon>
        <taxon>Agaricomycetidae</taxon>
        <taxon>Agaricales</taxon>
        <taxon>Marasmiineae</taxon>
        <taxon>Mycenaceae</taxon>
        <taxon>Mycena</taxon>
    </lineage>
</organism>
<dbReference type="EMBL" id="JARJCN010000010">
    <property type="protein sequence ID" value="KAJ7097301.1"/>
    <property type="molecule type" value="Genomic_DNA"/>
</dbReference>
<sequence length="184" mass="20746">MPPTRTTTRNVRRASSPFLPSSILPSVRSRQAARNAELDTIDEVRHWLYTTQEETRAAKNTEIALLIKSVALDETKAMAARWAKEDYEESYSVFVPDANYPAWLIVPVWVMNIEIFGNVSATQDIKVEDLVKVNGGQGCIIENPNHRIWGGTRELEALRRTVPSAATVAKGIFEMWDDLTETGW</sequence>